<dbReference type="SUPFAM" id="SSF53850">
    <property type="entry name" value="Periplasmic binding protein-like II"/>
    <property type="match status" value="1"/>
</dbReference>
<dbReference type="NCBIfam" id="TIGR00443">
    <property type="entry name" value="hisZ_biosyn_reg"/>
    <property type="match status" value="1"/>
</dbReference>
<keyword evidence="11 16" id="KW-0067">ATP-binding</keyword>
<evidence type="ECO:0000313" key="19">
    <source>
        <dbReference type="Proteomes" id="UP000824205"/>
    </source>
</evidence>
<evidence type="ECO:0000313" key="18">
    <source>
        <dbReference type="EMBL" id="HIW85771.1"/>
    </source>
</evidence>
<dbReference type="GO" id="GO:0140096">
    <property type="term" value="F:catalytic activity, acting on a protein"/>
    <property type="evidence" value="ECO:0007669"/>
    <property type="project" value="UniProtKB-ARBA"/>
</dbReference>
<dbReference type="InterPro" id="IPR024893">
    <property type="entry name" value="ATP_PRibTrfase_HisG_short"/>
</dbReference>
<dbReference type="InterPro" id="IPR045864">
    <property type="entry name" value="aa-tRNA-synth_II/BPL/LPL"/>
</dbReference>
<dbReference type="Pfam" id="PF01634">
    <property type="entry name" value="HisG"/>
    <property type="match status" value="1"/>
</dbReference>
<keyword evidence="7 16" id="KW-0028">Amino-acid biosynthesis</keyword>
<keyword evidence="8 16" id="KW-0328">Glycosyltransferase</keyword>
<dbReference type="GO" id="GO:0005737">
    <property type="term" value="C:cytoplasm"/>
    <property type="evidence" value="ECO:0007669"/>
    <property type="project" value="UniProtKB-SubCell"/>
</dbReference>
<evidence type="ECO:0000256" key="14">
    <source>
        <dbReference type="ARBA" id="ARBA00025246"/>
    </source>
</evidence>
<dbReference type="CDD" id="cd00773">
    <property type="entry name" value="HisRS-like_core"/>
    <property type="match status" value="1"/>
</dbReference>
<dbReference type="Proteomes" id="UP000824205">
    <property type="component" value="Unassembled WGS sequence"/>
</dbReference>
<evidence type="ECO:0000256" key="7">
    <source>
        <dbReference type="ARBA" id="ARBA00022605"/>
    </source>
</evidence>
<comment type="miscellaneous">
    <text evidence="15">This function is generally fulfilled by the C-terminal part of HisG, which is missing in some bacteria such as this one.</text>
</comment>
<feature type="domain" description="Aminoacyl-transfer RNA synthetases class-II family profile" evidence="17">
    <location>
        <begin position="23"/>
        <end position="369"/>
    </location>
</feature>
<dbReference type="InterPro" id="IPR006195">
    <property type="entry name" value="aa-tRNA-synth_II"/>
</dbReference>
<dbReference type="PROSITE" id="PS50862">
    <property type="entry name" value="AA_TRNA_LIGASE_II"/>
    <property type="match status" value="1"/>
</dbReference>
<comment type="similarity">
    <text evidence="5 16">Belongs to the ATP phosphoribosyltransferase family. Short subfamily.</text>
</comment>
<comment type="pathway">
    <text evidence="3 16">Amino-acid biosynthesis; L-histidine biosynthesis; L-histidine from 5-phospho-alpha-D-ribose 1-diphosphate: step 1/9.</text>
</comment>
<comment type="function">
    <text evidence="13 16">Catalyzes the condensation of ATP and 5-phosphoribose 1-diphosphate to form N'-(5'-phosphoribosyl)-ATP (PR-ATP). Has a crucial role in the pathway because the rate of histidine biosynthesis seems to be controlled primarily by regulation of HisG enzymatic activity.</text>
</comment>
<dbReference type="GO" id="GO:0005524">
    <property type="term" value="F:ATP binding"/>
    <property type="evidence" value="ECO:0007669"/>
    <property type="project" value="UniProtKB-KW"/>
</dbReference>
<evidence type="ECO:0000256" key="6">
    <source>
        <dbReference type="ARBA" id="ARBA00022490"/>
    </source>
</evidence>
<comment type="similarity">
    <text evidence="4 15">Belongs to the class-II aminoacyl-tRNA synthetase family. HisZ subfamily.</text>
</comment>
<comment type="catalytic activity">
    <reaction evidence="1 16">
        <text>1-(5-phospho-beta-D-ribosyl)-ATP + diphosphate = 5-phospho-alpha-D-ribose 1-diphosphate + ATP</text>
        <dbReference type="Rhea" id="RHEA:18473"/>
        <dbReference type="ChEBI" id="CHEBI:30616"/>
        <dbReference type="ChEBI" id="CHEBI:33019"/>
        <dbReference type="ChEBI" id="CHEBI:58017"/>
        <dbReference type="ChEBI" id="CHEBI:73183"/>
        <dbReference type="EC" id="2.4.2.17"/>
    </reaction>
</comment>
<evidence type="ECO:0000256" key="15">
    <source>
        <dbReference type="HAMAP-Rule" id="MF_00125"/>
    </source>
</evidence>
<keyword evidence="12 16" id="KW-0368">Histidine biosynthesis</keyword>
<evidence type="ECO:0000256" key="13">
    <source>
        <dbReference type="ARBA" id="ARBA00024861"/>
    </source>
</evidence>
<evidence type="ECO:0000256" key="2">
    <source>
        <dbReference type="ARBA" id="ARBA00004496"/>
    </source>
</evidence>
<comment type="function">
    <text evidence="14 15">Required for the first step of histidine biosynthesis. May allow the feedback regulation of ATP phosphoribosyltransferase activity by histidine.</text>
</comment>
<name>A0A9D1UGJ1_9FIRM</name>
<comment type="subcellular location">
    <subcellularLocation>
        <location evidence="2 16">Cytoplasm</location>
    </subcellularLocation>
</comment>
<dbReference type="SUPFAM" id="SSF55681">
    <property type="entry name" value="Class II aaRS and biotin synthetases"/>
    <property type="match status" value="1"/>
</dbReference>
<dbReference type="HAMAP" id="MF_01018">
    <property type="entry name" value="HisG_Short"/>
    <property type="match status" value="1"/>
</dbReference>
<keyword evidence="6 16" id="KW-0963">Cytoplasm</keyword>
<keyword evidence="10 16" id="KW-0547">Nucleotide-binding</keyword>
<dbReference type="InterPro" id="IPR013820">
    <property type="entry name" value="ATP_PRibTrfase_cat"/>
</dbReference>
<reference evidence="18" key="2">
    <citation type="submission" date="2021-04" db="EMBL/GenBank/DDBJ databases">
        <authorList>
            <person name="Gilroy R."/>
        </authorList>
    </citation>
    <scope>NUCLEOTIDE SEQUENCE</scope>
    <source>
        <strain evidence="18">421</strain>
    </source>
</reference>
<comment type="caution">
    <text evidence="18">The sequence shown here is derived from an EMBL/GenBank/DDBJ whole genome shotgun (WGS) entry which is preliminary data.</text>
</comment>
<dbReference type="PANTHER" id="PTHR21403">
    <property type="entry name" value="ATP PHOSPHORIBOSYLTRANSFERASE ATP-PRTASE"/>
    <property type="match status" value="1"/>
</dbReference>
<evidence type="ECO:0000256" key="8">
    <source>
        <dbReference type="ARBA" id="ARBA00022676"/>
    </source>
</evidence>
<dbReference type="InterPro" id="IPR004517">
    <property type="entry name" value="HisZ"/>
</dbReference>
<dbReference type="NCBIfam" id="TIGR00070">
    <property type="entry name" value="hisG"/>
    <property type="match status" value="1"/>
</dbReference>
<dbReference type="CDD" id="cd13595">
    <property type="entry name" value="PBP2_HisGs"/>
    <property type="match status" value="1"/>
</dbReference>
<evidence type="ECO:0000256" key="11">
    <source>
        <dbReference type="ARBA" id="ARBA00022840"/>
    </source>
</evidence>
<comment type="domain">
    <text evidence="16">Lacks the C-terminal regulatory region which is replaced by HisZ.</text>
</comment>
<reference evidence="18" key="1">
    <citation type="journal article" date="2021" name="PeerJ">
        <title>Extensive microbial diversity within the chicken gut microbiome revealed by metagenomics and culture.</title>
        <authorList>
            <person name="Gilroy R."/>
            <person name="Ravi A."/>
            <person name="Getino M."/>
            <person name="Pursley I."/>
            <person name="Horton D.L."/>
            <person name="Alikhan N.F."/>
            <person name="Baker D."/>
            <person name="Gharbi K."/>
            <person name="Hall N."/>
            <person name="Watson M."/>
            <person name="Adriaenssens E.M."/>
            <person name="Foster-Nyarko E."/>
            <person name="Jarju S."/>
            <person name="Secka A."/>
            <person name="Antonio M."/>
            <person name="Oren A."/>
            <person name="Chaudhuri R.R."/>
            <person name="La Ragione R."/>
            <person name="Hildebrand F."/>
            <person name="Pallen M.J."/>
        </authorList>
    </citation>
    <scope>NUCLEOTIDE SEQUENCE</scope>
    <source>
        <strain evidence="18">421</strain>
    </source>
</reference>
<dbReference type="PROSITE" id="PS01316">
    <property type="entry name" value="ATP_P_PHORIBOSYLTR"/>
    <property type="match status" value="1"/>
</dbReference>
<dbReference type="EMBL" id="DXGE01000019">
    <property type="protein sequence ID" value="HIW85771.1"/>
    <property type="molecule type" value="Genomic_DNA"/>
</dbReference>
<dbReference type="Gene3D" id="3.40.190.10">
    <property type="entry name" value="Periplasmic binding protein-like II"/>
    <property type="match status" value="2"/>
</dbReference>
<dbReference type="PANTHER" id="PTHR21403:SF8">
    <property type="entry name" value="ATP PHOSPHORIBOSYLTRANSFERASE"/>
    <property type="match status" value="1"/>
</dbReference>
<evidence type="ECO:0000256" key="5">
    <source>
        <dbReference type="ARBA" id="ARBA00009489"/>
    </source>
</evidence>
<accession>A0A9D1UGJ1</accession>
<evidence type="ECO:0000256" key="10">
    <source>
        <dbReference type="ARBA" id="ARBA00022741"/>
    </source>
</evidence>
<evidence type="ECO:0000256" key="16">
    <source>
        <dbReference type="HAMAP-Rule" id="MF_01018"/>
    </source>
</evidence>
<dbReference type="FunFam" id="3.40.190.10:FF:000008">
    <property type="entry name" value="ATP phosphoribosyltransferase"/>
    <property type="match status" value="1"/>
</dbReference>
<gene>
    <name evidence="15 18" type="primary">hisZ</name>
    <name evidence="16" type="synonym">hisG</name>
    <name evidence="18" type="ORF">IAA48_04675</name>
</gene>
<evidence type="ECO:0000256" key="1">
    <source>
        <dbReference type="ARBA" id="ARBA00000915"/>
    </source>
</evidence>
<sequence>MNKYAKLTPQGSRDLLFEECDDRKKIETTLSQLYKEKNYRKVITPAIEYIDVFENDTGMESDIMYKLTDAYGKTTVLRPDNTMPIARLVATRLSSADFPVRLYYNQNVFSRNKAYAGRTDEIPQSGIELIGDGSADADMEVLTMALEALERSDLKSYSLEIGHADFFNAILDDMDIDSSQKAEICSLTESKNFAALSDLLSTIGDTVQTRVLRMLPRLFGGPEVLEEAKRLYSSERANAALDYLGNIYDKLCERGHGKHVMIDLGLVNRSNYYTGVIFRGYAEGSGVSVLSGGRYDNLIAKFGLDAPAIGFAVDINALFDVMHEVINVERPLRIALTKGRLEKSSVKLFKIMGLDTAQLENKGRRLILPVDGYEAVLSKAPDVITYVEHGVCDIGIVGKDTIVEHGSSFYEVMDLNIGKCRFALACPKGTDFFSGYSRKTVASKYPKVAKEFFRAKGMDVDVIKIEGSVELAPLLGLADGIVDIVETGSTLKENGLEVVEEIMPISARVIVNMASMKLRKQEIESFLSDLELASKV</sequence>
<dbReference type="InterPro" id="IPR018198">
    <property type="entry name" value="ATP_PRibTrfase_CS"/>
</dbReference>
<evidence type="ECO:0000256" key="4">
    <source>
        <dbReference type="ARBA" id="ARBA00005539"/>
    </source>
</evidence>
<dbReference type="GO" id="GO:0003879">
    <property type="term" value="F:ATP phosphoribosyltransferase activity"/>
    <property type="evidence" value="ECO:0007669"/>
    <property type="project" value="UniProtKB-UniRule"/>
</dbReference>
<organism evidence="18 19">
    <name type="scientific">Candidatus Eubacterium faecipullorum</name>
    <dbReference type="NCBI Taxonomy" id="2838571"/>
    <lineage>
        <taxon>Bacteria</taxon>
        <taxon>Bacillati</taxon>
        <taxon>Bacillota</taxon>
        <taxon>Clostridia</taxon>
        <taxon>Eubacteriales</taxon>
        <taxon>Eubacteriaceae</taxon>
        <taxon>Eubacterium</taxon>
    </lineage>
</organism>
<keyword evidence="9 16" id="KW-0808">Transferase</keyword>
<dbReference type="HAMAP" id="MF_00125">
    <property type="entry name" value="HisZ"/>
    <property type="match status" value="1"/>
</dbReference>
<protein>
    <recommendedName>
        <fullName evidence="15 16">Multifunctional fusion protein</fullName>
    </recommendedName>
    <domain>
        <recommendedName>
            <fullName evidence="16">ATP phosphoribosyltransferase</fullName>
            <shortName evidence="16">ATP-PRT</shortName>
            <shortName evidence="16">ATP-PRTase</shortName>
            <ecNumber evidence="16">2.4.2.17</ecNumber>
        </recommendedName>
    </domain>
    <domain>
        <recommendedName>
            <fullName evidence="15">ATP phosphoribosyltransferase regulatory subunit</fullName>
        </recommendedName>
    </domain>
</protein>
<dbReference type="GO" id="GO:0000105">
    <property type="term" value="P:L-histidine biosynthetic process"/>
    <property type="evidence" value="ECO:0007669"/>
    <property type="project" value="UniProtKB-UniRule"/>
</dbReference>
<proteinExistence type="inferred from homology"/>
<evidence type="ECO:0000259" key="17">
    <source>
        <dbReference type="PROSITE" id="PS50862"/>
    </source>
</evidence>
<comment type="subunit">
    <text evidence="16">Heteromultimer composed of HisG and HisZ subunits.</text>
</comment>
<dbReference type="InterPro" id="IPR001348">
    <property type="entry name" value="ATP_PRibTrfase_HisG"/>
</dbReference>
<evidence type="ECO:0000256" key="9">
    <source>
        <dbReference type="ARBA" id="ARBA00022679"/>
    </source>
</evidence>
<dbReference type="Gene3D" id="3.30.930.10">
    <property type="entry name" value="Bira Bifunctional Protein, Domain 2"/>
    <property type="match status" value="1"/>
</dbReference>
<dbReference type="EC" id="2.4.2.17" evidence="16"/>
<dbReference type="InterPro" id="IPR041715">
    <property type="entry name" value="HisRS-like_core"/>
</dbReference>
<dbReference type="Pfam" id="PF13393">
    <property type="entry name" value="tRNA-synt_His"/>
    <property type="match status" value="1"/>
</dbReference>
<evidence type="ECO:0000256" key="3">
    <source>
        <dbReference type="ARBA" id="ARBA00004667"/>
    </source>
</evidence>
<evidence type="ECO:0000256" key="12">
    <source>
        <dbReference type="ARBA" id="ARBA00023102"/>
    </source>
</evidence>
<dbReference type="AlphaFoldDB" id="A0A9D1UGJ1"/>